<dbReference type="Pfam" id="PF00400">
    <property type="entry name" value="WD40"/>
    <property type="match status" value="3"/>
</dbReference>
<dbReference type="SMART" id="SM00320">
    <property type="entry name" value="WD40"/>
    <property type="match status" value="4"/>
</dbReference>
<feature type="compositionally biased region" description="Basic and acidic residues" evidence="8">
    <location>
        <begin position="335"/>
        <end position="357"/>
    </location>
</feature>
<dbReference type="InterPro" id="IPR039724">
    <property type="entry name" value="WDR91"/>
</dbReference>
<feature type="domain" description="ARMC9 CTLH-like" evidence="9">
    <location>
        <begin position="51"/>
        <end position="171"/>
    </location>
</feature>
<dbReference type="PROSITE" id="PS50082">
    <property type="entry name" value="WD_REPEATS_2"/>
    <property type="match status" value="2"/>
</dbReference>
<dbReference type="InterPro" id="IPR001680">
    <property type="entry name" value="WD40_rpt"/>
</dbReference>
<keyword evidence="5" id="KW-0677">Repeat</keyword>
<feature type="repeat" description="WD" evidence="7">
    <location>
        <begin position="538"/>
        <end position="572"/>
    </location>
</feature>
<comment type="similarity">
    <text evidence="3">Belongs to the WD repeat WDR91 family.</text>
</comment>
<dbReference type="PANTHER" id="PTHR13083">
    <property type="entry name" value="WD REPEAT-CONTAINING PROTEIN 91"/>
    <property type="match status" value="1"/>
</dbReference>
<evidence type="ECO:0000256" key="8">
    <source>
        <dbReference type="SAM" id="MobiDB-lite"/>
    </source>
</evidence>
<feature type="repeat" description="WD" evidence="7">
    <location>
        <begin position="573"/>
        <end position="614"/>
    </location>
</feature>
<proteinExistence type="inferred from homology"/>
<sequence length="728" mass="80574">TLGMTSAVERTDDLVREYLTFRGFTNTLKHFEADIKVDKEKGFRVDRIVEQLLQFIQSYDLNGLVDYWSYLERRLFSRLEDVYRPTVIKLKTSLFRYYLVCTIQSSRTDKAHDFFQKQAPELQNQAEWKEWFALPFLPAPDVNPTFSTYFSRQWADTFTVSLHNFLSVLFQIFHVQEENEALRQKAEAHRLKKEGDDGPMVHHKLPHYVSNMDRLGDSELTMISSQRTSGSAVQSQKTTGFLSSLLPQSKKVPKPPPAAISSPTQSAAGLPLKKDPGNSQAQKTKETLCVTKEVKSVTSVLGAPAVPEVSMVQQRQRRLQERKELFSKTQSQQSLDKKSETSDAESELRPETPHDPVDALMRGVKGVSSGGGGEKAEQPFIVLSQDEYGEHHSSIMHCRVDCSGRRVASLDVDGVIKVWSIDGIMQTKASAISKSALLSLEWATKRDRLLLLGSEVGTVRLYDTEAKKNLCEIGICDDMPRILSLACNPSGTSFVCSAAAPSSAPELPIPGTGENGGNQVPGRLLLCSFSLEPVPIAVNCTSFNHNGNLLVTGAADGVIRLFDMQQHQCAMSWEAHRGEVYSVDFSYDENAVYSIGEDGKFIQWNIHKSGQKVSEYSLPPDATGPFMLSGYSGYKQVQFPRGRLFAFDSEGNYMLTCSSTGGVIYKLNSDGSTLENWRTVPRGAPGPGGHCGLEHGRGMWHLLNGLHGRKNPADHSAGPEIAGGSEHL</sequence>
<evidence type="ECO:0000256" key="4">
    <source>
        <dbReference type="ARBA" id="ARBA00021116"/>
    </source>
</evidence>
<name>A0ABN9LUC3_9NEOB</name>
<evidence type="ECO:0000256" key="3">
    <source>
        <dbReference type="ARBA" id="ARBA00006128"/>
    </source>
</evidence>
<dbReference type="InterPro" id="IPR036322">
    <property type="entry name" value="WD40_repeat_dom_sf"/>
</dbReference>
<dbReference type="Proteomes" id="UP001176940">
    <property type="component" value="Unassembled WGS sequence"/>
</dbReference>
<evidence type="ECO:0000256" key="6">
    <source>
        <dbReference type="ARBA" id="ARBA00022753"/>
    </source>
</evidence>
<reference evidence="10" key="1">
    <citation type="submission" date="2023-07" db="EMBL/GenBank/DDBJ databases">
        <authorList>
            <person name="Stuckert A."/>
        </authorList>
    </citation>
    <scope>NUCLEOTIDE SEQUENCE</scope>
</reference>
<evidence type="ECO:0000256" key="1">
    <source>
        <dbReference type="ARBA" id="ARBA00004220"/>
    </source>
</evidence>
<dbReference type="SUPFAM" id="SSF50978">
    <property type="entry name" value="WD40 repeat-like"/>
    <property type="match status" value="1"/>
</dbReference>
<evidence type="ECO:0000259" key="9">
    <source>
        <dbReference type="Pfam" id="PF23138"/>
    </source>
</evidence>
<dbReference type="Gene3D" id="2.130.10.10">
    <property type="entry name" value="YVTN repeat-like/Quinoprotein amine dehydrogenase"/>
    <property type="match status" value="2"/>
</dbReference>
<comment type="subcellular location">
    <subcellularLocation>
        <location evidence="1">Early endosome membrane</location>
        <topology evidence="1">Peripheral membrane protein</topology>
    </subcellularLocation>
    <subcellularLocation>
        <location evidence="2">Late endosome membrane</location>
    </subcellularLocation>
</comment>
<evidence type="ECO:0000313" key="10">
    <source>
        <dbReference type="EMBL" id="CAJ0949920.1"/>
    </source>
</evidence>
<evidence type="ECO:0000256" key="2">
    <source>
        <dbReference type="ARBA" id="ARBA00004414"/>
    </source>
</evidence>
<dbReference type="PANTHER" id="PTHR13083:SF3">
    <property type="entry name" value="WD REPEAT-CONTAINING PROTEIN 91"/>
    <property type="match status" value="1"/>
</dbReference>
<accession>A0ABN9LUC3</accession>
<feature type="region of interest" description="Disordered" evidence="8">
    <location>
        <begin position="709"/>
        <end position="728"/>
    </location>
</feature>
<comment type="caution">
    <text evidence="10">The sequence shown here is derived from an EMBL/GenBank/DDBJ whole genome shotgun (WGS) entry which is preliminary data.</text>
</comment>
<organism evidence="10 11">
    <name type="scientific">Ranitomeya imitator</name>
    <name type="common">mimic poison frog</name>
    <dbReference type="NCBI Taxonomy" id="111125"/>
    <lineage>
        <taxon>Eukaryota</taxon>
        <taxon>Metazoa</taxon>
        <taxon>Chordata</taxon>
        <taxon>Craniata</taxon>
        <taxon>Vertebrata</taxon>
        <taxon>Euteleostomi</taxon>
        <taxon>Amphibia</taxon>
        <taxon>Batrachia</taxon>
        <taxon>Anura</taxon>
        <taxon>Neobatrachia</taxon>
        <taxon>Hyloidea</taxon>
        <taxon>Dendrobatidae</taxon>
        <taxon>Dendrobatinae</taxon>
        <taxon>Ranitomeya</taxon>
    </lineage>
</organism>
<dbReference type="EMBL" id="CAUEEQ010030888">
    <property type="protein sequence ID" value="CAJ0949920.1"/>
    <property type="molecule type" value="Genomic_DNA"/>
</dbReference>
<evidence type="ECO:0000313" key="11">
    <source>
        <dbReference type="Proteomes" id="UP001176940"/>
    </source>
</evidence>
<evidence type="ECO:0000256" key="5">
    <source>
        <dbReference type="ARBA" id="ARBA00022737"/>
    </source>
</evidence>
<keyword evidence="7" id="KW-0853">WD repeat</keyword>
<keyword evidence="6" id="KW-0967">Endosome</keyword>
<dbReference type="Pfam" id="PF23138">
    <property type="entry name" value="CTLH_Armc9"/>
    <property type="match status" value="1"/>
</dbReference>
<keyword evidence="11" id="KW-1185">Reference proteome</keyword>
<feature type="region of interest" description="Disordered" evidence="8">
    <location>
        <begin position="245"/>
        <end position="285"/>
    </location>
</feature>
<dbReference type="InterPro" id="IPR015943">
    <property type="entry name" value="WD40/YVTN_repeat-like_dom_sf"/>
</dbReference>
<feature type="non-terminal residue" evidence="10">
    <location>
        <position position="1"/>
    </location>
</feature>
<feature type="region of interest" description="Disordered" evidence="8">
    <location>
        <begin position="309"/>
        <end position="359"/>
    </location>
</feature>
<protein>
    <recommendedName>
        <fullName evidence="4">WD repeat-containing protein 91</fullName>
    </recommendedName>
</protein>
<evidence type="ECO:0000256" key="7">
    <source>
        <dbReference type="PROSITE-ProRule" id="PRU00221"/>
    </source>
</evidence>
<dbReference type="InterPro" id="IPR056327">
    <property type="entry name" value="ARMC9_CTLH-like_dom"/>
</dbReference>
<gene>
    <name evidence="10" type="ORF">RIMI_LOCUS12807152</name>
</gene>